<name>A0A0B1SE05_OESDE</name>
<reference evidence="1 2" key="1">
    <citation type="submission" date="2014-03" db="EMBL/GenBank/DDBJ databases">
        <title>Draft genome of the hookworm Oesophagostomum dentatum.</title>
        <authorList>
            <person name="Mitreva M."/>
        </authorList>
    </citation>
    <scope>NUCLEOTIDE SEQUENCE [LARGE SCALE GENOMIC DNA]</scope>
    <source>
        <strain evidence="1 2">OD-Hann</strain>
    </source>
</reference>
<sequence>EDSPYGFPNHTLTIERILNKWWYTGKNYGVEKFNRFYDSKLRYFARMVLHWATRLGCAYTICDEYMAVACLYNPKLMIHGQKLWETGKPCKTGSDCTTFSNSECDGGLCVKTQ</sequence>
<dbReference type="SUPFAM" id="SSF55797">
    <property type="entry name" value="PR-1-like"/>
    <property type="match status" value="1"/>
</dbReference>
<dbReference type="EMBL" id="KN589489">
    <property type="protein sequence ID" value="KHJ81465.1"/>
    <property type="molecule type" value="Genomic_DNA"/>
</dbReference>
<dbReference type="AlphaFoldDB" id="A0A0B1SE05"/>
<evidence type="ECO:0000313" key="1">
    <source>
        <dbReference type="EMBL" id="KHJ81465.1"/>
    </source>
</evidence>
<dbReference type="Proteomes" id="UP000053660">
    <property type="component" value="Unassembled WGS sequence"/>
</dbReference>
<protein>
    <recommendedName>
        <fullName evidence="3">SCP domain-containing protein</fullName>
    </recommendedName>
</protein>
<evidence type="ECO:0000313" key="2">
    <source>
        <dbReference type="Proteomes" id="UP000053660"/>
    </source>
</evidence>
<gene>
    <name evidence="1" type="ORF">OESDEN_18849</name>
</gene>
<dbReference type="InterPro" id="IPR035940">
    <property type="entry name" value="CAP_sf"/>
</dbReference>
<keyword evidence="2" id="KW-1185">Reference proteome</keyword>
<proteinExistence type="predicted"/>
<dbReference type="Gene3D" id="3.40.33.10">
    <property type="entry name" value="CAP"/>
    <property type="match status" value="1"/>
</dbReference>
<evidence type="ECO:0008006" key="3">
    <source>
        <dbReference type="Google" id="ProtNLM"/>
    </source>
</evidence>
<organism evidence="1 2">
    <name type="scientific">Oesophagostomum dentatum</name>
    <name type="common">Nodular worm</name>
    <dbReference type="NCBI Taxonomy" id="61180"/>
    <lineage>
        <taxon>Eukaryota</taxon>
        <taxon>Metazoa</taxon>
        <taxon>Ecdysozoa</taxon>
        <taxon>Nematoda</taxon>
        <taxon>Chromadorea</taxon>
        <taxon>Rhabditida</taxon>
        <taxon>Rhabditina</taxon>
        <taxon>Rhabditomorpha</taxon>
        <taxon>Strongyloidea</taxon>
        <taxon>Strongylidae</taxon>
        <taxon>Oesophagostomum</taxon>
    </lineage>
</organism>
<accession>A0A0B1SE05</accession>
<feature type="non-terminal residue" evidence="1">
    <location>
        <position position="1"/>
    </location>
</feature>